<proteinExistence type="predicted"/>
<dbReference type="EMBL" id="DS231819">
    <property type="protein sequence ID" value="EDS42785.1"/>
    <property type="molecule type" value="Genomic_DNA"/>
</dbReference>
<evidence type="ECO:0000313" key="3">
    <source>
        <dbReference type="EnsemblMetazoa" id="CPIJ000589-PA"/>
    </source>
</evidence>
<reference evidence="3" key="2">
    <citation type="submission" date="2021-02" db="UniProtKB">
        <authorList>
            <consortium name="EnsemblMetazoa"/>
        </authorList>
    </citation>
    <scope>IDENTIFICATION</scope>
    <source>
        <strain evidence="3">JHB</strain>
    </source>
</reference>
<dbReference type="KEGG" id="cqu:CpipJ_CPIJ000589"/>
<gene>
    <name evidence="3" type="primary">6031576</name>
    <name evidence="2" type="ORF">CpipJ_CPIJ000589</name>
</gene>
<reference evidence="2" key="1">
    <citation type="submission" date="2007-03" db="EMBL/GenBank/DDBJ databases">
        <title>Annotation of Culex pipiens quinquefasciatus.</title>
        <authorList>
            <consortium name="The Broad Institute Genome Sequencing Platform"/>
            <person name="Atkinson P.W."/>
            <person name="Hemingway J."/>
            <person name="Christensen B.M."/>
            <person name="Higgs S."/>
            <person name="Kodira C."/>
            <person name="Hannick L."/>
            <person name="Megy K."/>
            <person name="O'Leary S."/>
            <person name="Pearson M."/>
            <person name="Haas B.J."/>
            <person name="Mauceli E."/>
            <person name="Wortman J.R."/>
            <person name="Lee N.H."/>
            <person name="Guigo R."/>
            <person name="Stanke M."/>
            <person name="Alvarado L."/>
            <person name="Amedeo P."/>
            <person name="Antoine C.H."/>
            <person name="Arensburger P."/>
            <person name="Bidwell S.L."/>
            <person name="Crawford M."/>
            <person name="Camaro F."/>
            <person name="Devon K."/>
            <person name="Engels R."/>
            <person name="Hammond M."/>
            <person name="Howarth C."/>
            <person name="Koehrsen M."/>
            <person name="Lawson D."/>
            <person name="Montgomery P."/>
            <person name="Nene V."/>
            <person name="Nusbaum C."/>
            <person name="Puiu D."/>
            <person name="Romero-Severson J."/>
            <person name="Severson D.W."/>
            <person name="Shumway M."/>
            <person name="Sisk P."/>
            <person name="Stolte C."/>
            <person name="Zeng Q."/>
            <person name="Eisenstadt E."/>
            <person name="Fraser-Liggett C."/>
            <person name="Strausberg R."/>
            <person name="Galagan J."/>
            <person name="Birren B."/>
            <person name="Collins F.H."/>
        </authorList>
    </citation>
    <scope>NUCLEOTIDE SEQUENCE [LARGE SCALE GENOMIC DNA]</scope>
    <source>
        <strain evidence="2">JHB</strain>
    </source>
</reference>
<keyword evidence="4" id="KW-1185">Reference proteome</keyword>
<dbReference type="HOGENOM" id="CLU_359911_0_0_1"/>
<feature type="region of interest" description="Disordered" evidence="1">
    <location>
        <begin position="557"/>
        <end position="581"/>
    </location>
</feature>
<organism>
    <name type="scientific">Culex quinquefasciatus</name>
    <name type="common">Southern house mosquito</name>
    <name type="synonym">Culex pungens</name>
    <dbReference type="NCBI Taxonomy" id="7176"/>
    <lineage>
        <taxon>Eukaryota</taxon>
        <taxon>Metazoa</taxon>
        <taxon>Ecdysozoa</taxon>
        <taxon>Arthropoda</taxon>
        <taxon>Hexapoda</taxon>
        <taxon>Insecta</taxon>
        <taxon>Pterygota</taxon>
        <taxon>Neoptera</taxon>
        <taxon>Endopterygota</taxon>
        <taxon>Diptera</taxon>
        <taxon>Nematocera</taxon>
        <taxon>Culicoidea</taxon>
        <taxon>Culicidae</taxon>
        <taxon>Culicinae</taxon>
        <taxon>Culicini</taxon>
        <taxon>Culex</taxon>
        <taxon>Culex</taxon>
    </lineage>
</organism>
<evidence type="ECO:0000313" key="4">
    <source>
        <dbReference type="Proteomes" id="UP000002320"/>
    </source>
</evidence>
<evidence type="ECO:0000256" key="1">
    <source>
        <dbReference type="SAM" id="MobiDB-lite"/>
    </source>
</evidence>
<evidence type="ECO:0000313" key="2">
    <source>
        <dbReference type="EMBL" id="EDS42785.1"/>
    </source>
</evidence>
<dbReference type="Proteomes" id="UP000002320">
    <property type="component" value="Unassembled WGS sequence"/>
</dbReference>
<dbReference type="InParanoid" id="B0W0W8"/>
<dbReference type="EnsemblMetazoa" id="CPIJ000589-RA">
    <property type="protein sequence ID" value="CPIJ000589-PA"/>
    <property type="gene ID" value="CPIJ000589"/>
</dbReference>
<feature type="region of interest" description="Disordered" evidence="1">
    <location>
        <begin position="1"/>
        <end position="21"/>
    </location>
</feature>
<sequence length="778" mass="85869">MQNDSQQHGNRLFRPLPSQPQTKGRGLGIRYFLMVDFFNRMRENFHCILNSLEIKRQRYASCRNPVSTFSPSTTMKSFDSHNRRAPGCLTLLFNREIPTALQAVPQSSRRMGLICRSISSGGHKCLMPGISLPSQDIRPHGRKSIPHRRPRWTRKDAGFMRVVGGAGRSASGRRKKEQQARISLRSPIFNLQSSVFSLQSSVFSLQSSVFSLPSSVFSLQSSVFSLPSSVFSLQSSVFSLPSSVFSLPSSVFSLQSSVFSLQSSVFSLPSSVFRLPSSVFSLQSSVFSLQSSVFNLQSSVFSLQSSVFSLQSSVFSLPYSVFSLQSSVFSLQSSVFSLQSSVFRLPSSVFRLPSSVFRLPSSVFSLPSSVFSLQSSVFNLQSSVFSLQSSVFSLQSSVFSLPSSVFRLPSSVFRLPSSVFRLPSSVFRLPSSVFSLQSSVFSLPSSVFSLQSSVFSLQSSVFSLQSSVFRLPSSVFRLPSSVFSLPSSVFRLQSSILQTSVFIFRFQVFTPQSSSVLTFKPSPIAPILPPRGPPSTPLNNNDNDVLGKCEKSLFSHEPSGKDFSSEQKPINSEGCAPRRGEPCRSTRKRWFLQEGVLSSKGSIPEKVALVDLGEDFTPRPFFLGVVLVGKCYEKGFLPPHICTKHTHSRLLPFPSSWDYNRTSSSSYSPSSYLDALRPHLCELKPKPGKSFRGFHLPDPEIEASLECFFSKEANFGAAVNLQHFLAAVPNFEVRTSISIKMAQVREVVIKGGVHGVKESRLEASRPLGDETLNQVESG</sequence>
<name>B0W0W8_CULQU</name>
<dbReference type="VEuPathDB" id="VectorBase:CPIJ000589"/>
<protein>
    <submittedName>
        <fullName evidence="2 3">Uncharacterized protein</fullName>
    </submittedName>
</protein>
<accession>B0W0W8</accession>
<dbReference type="AlphaFoldDB" id="B0W0W8"/>
<dbReference type="eggNOG" id="ENOG502RWJK">
    <property type="taxonomic scope" value="Eukaryota"/>
</dbReference>